<gene>
    <name evidence="2" type="ORF">DYB32_006357</name>
</gene>
<dbReference type="Gene3D" id="3.30.450.40">
    <property type="match status" value="1"/>
</dbReference>
<proteinExistence type="predicted"/>
<keyword evidence="3" id="KW-1185">Reference proteome</keyword>
<reference evidence="2 3" key="1">
    <citation type="submission" date="2018-08" db="EMBL/GenBank/DDBJ databases">
        <title>Aphanomyces genome sequencing and annotation.</title>
        <authorList>
            <person name="Minardi D."/>
            <person name="Oidtmann B."/>
            <person name="Van Der Giezen M."/>
            <person name="Studholme D.J."/>
        </authorList>
    </citation>
    <scope>NUCLEOTIDE SEQUENCE [LARGE SCALE GENOMIC DNA]</scope>
    <source>
        <strain evidence="2 3">NJM0002</strain>
    </source>
</reference>
<name>A0A418ARN8_9STRA</name>
<dbReference type="SUPFAM" id="SSF55781">
    <property type="entry name" value="GAF domain-like"/>
    <property type="match status" value="2"/>
</dbReference>
<dbReference type="AlphaFoldDB" id="A0A418ARN8"/>
<dbReference type="Pfam" id="PF01590">
    <property type="entry name" value="GAF"/>
    <property type="match status" value="1"/>
</dbReference>
<evidence type="ECO:0000313" key="3">
    <source>
        <dbReference type="Proteomes" id="UP000285060"/>
    </source>
</evidence>
<comment type="caution">
    <text evidence="2">The sequence shown here is derived from an EMBL/GenBank/DDBJ whole genome shotgun (WGS) entry which is preliminary data.</text>
</comment>
<dbReference type="PANTHER" id="PTHR43102">
    <property type="entry name" value="SLR1143 PROTEIN"/>
    <property type="match status" value="1"/>
</dbReference>
<feature type="domain" description="GAF" evidence="1">
    <location>
        <begin position="42"/>
        <end position="147"/>
    </location>
</feature>
<accession>A0A418ARN8</accession>
<dbReference type="InterPro" id="IPR029016">
    <property type="entry name" value="GAF-like_dom_sf"/>
</dbReference>
<evidence type="ECO:0000259" key="1">
    <source>
        <dbReference type="Pfam" id="PF01590"/>
    </source>
</evidence>
<dbReference type="VEuPathDB" id="FungiDB:H310_01204"/>
<dbReference type="InterPro" id="IPR003018">
    <property type="entry name" value="GAF"/>
</dbReference>
<protein>
    <recommendedName>
        <fullName evidence="1">GAF domain-containing protein</fullName>
    </recommendedName>
</protein>
<dbReference type="PANTHER" id="PTHR43102:SF2">
    <property type="entry name" value="GAF DOMAIN-CONTAINING PROTEIN"/>
    <property type="match status" value="1"/>
</dbReference>
<evidence type="ECO:0000313" key="2">
    <source>
        <dbReference type="EMBL" id="RHY27988.1"/>
    </source>
</evidence>
<organism evidence="2 3">
    <name type="scientific">Aphanomyces invadans</name>
    <dbReference type="NCBI Taxonomy" id="157072"/>
    <lineage>
        <taxon>Eukaryota</taxon>
        <taxon>Sar</taxon>
        <taxon>Stramenopiles</taxon>
        <taxon>Oomycota</taxon>
        <taxon>Saprolegniomycetes</taxon>
        <taxon>Saprolegniales</taxon>
        <taxon>Verrucalvaceae</taxon>
        <taxon>Aphanomyces</taxon>
    </lineage>
</organism>
<dbReference type="EMBL" id="QUSY01000666">
    <property type="protein sequence ID" value="RHY27988.1"/>
    <property type="molecule type" value="Genomic_DNA"/>
</dbReference>
<sequence>MTSSSTLTTAAAAWVAPTPPNEVERLEALTQFNILDTPKDHMYDIVCDLATKALNCSTAAVSFIDNDRQWFKATLGLAVSELPRHVSLCTHALVSNSPIVVPDTLMDKRFAANPLVTQANVRFYAAAPITTPTGLVIGTVCGFDDTPREDINDAGCDIAALTNLAAAVLDHLDRAAYYLDDPWLQAQRQSTLSCYPKWTLADAHHFFASRKLLNSGSCDDVCALENSEVSDDEHRLDMLNSYKIMDTPADDFFDNICGEATVAYGCPIAAVSFMDDTRQWFKASVGLGLTEIPRTISLCDTVSPLPTVVLDTLHDNRLVHNPFVNGTPRIRFYASAPLVSPNGYVIGSVFVLDVVPRTEFSTAPLVAFANRTMEHLADKLASDPVDA</sequence>
<dbReference type="Proteomes" id="UP000285060">
    <property type="component" value="Unassembled WGS sequence"/>
</dbReference>